<dbReference type="GO" id="GO:0019265">
    <property type="term" value="P:glycine biosynthetic process, by transamination of glyoxylate"/>
    <property type="evidence" value="ECO:0007669"/>
    <property type="project" value="TreeGrafter"/>
</dbReference>
<feature type="non-terminal residue" evidence="4">
    <location>
        <position position="191"/>
    </location>
</feature>
<accession>X1F999</accession>
<dbReference type="GO" id="GO:0005777">
    <property type="term" value="C:peroxisome"/>
    <property type="evidence" value="ECO:0007669"/>
    <property type="project" value="TreeGrafter"/>
</dbReference>
<evidence type="ECO:0000256" key="2">
    <source>
        <dbReference type="ARBA" id="ARBA00022898"/>
    </source>
</evidence>
<dbReference type="Gene3D" id="3.40.640.10">
    <property type="entry name" value="Type I PLP-dependent aspartate aminotransferase-like (Major domain)"/>
    <property type="match status" value="1"/>
</dbReference>
<reference evidence="4" key="1">
    <citation type="journal article" date="2014" name="Front. Microbiol.">
        <title>High frequency of phylogenetically diverse reductive dehalogenase-homologous genes in deep subseafloor sedimentary metagenomes.</title>
        <authorList>
            <person name="Kawai M."/>
            <person name="Futagami T."/>
            <person name="Toyoda A."/>
            <person name="Takaki Y."/>
            <person name="Nishi S."/>
            <person name="Hori S."/>
            <person name="Arai W."/>
            <person name="Tsubouchi T."/>
            <person name="Morono Y."/>
            <person name="Uchiyama I."/>
            <person name="Ito T."/>
            <person name="Fujiyama A."/>
            <person name="Inagaki F."/>
            <person name="Takami H."/>
        </authorList>
    </citation>
    <scope>NUCLEOTIDE SEQUENCE</scope>
    <source>
        <strain evidence="4">Expedition CK06-06</strain>
    </source>
</reference>
<dbReference type="InterPro" id="IPR015421">
    <property type="entry name" value="PyrdxlP-dep_Trfase_major"/>
</dbReference>
<dbReference type="Pfam" id="PF00266">
    <property type="entry name" value="Aminotran_5"/>
    <property type="match status" value="1"/>
</dbReference>
<comment type="cofactor">
    <cofactor evidence="1">
        <name>pyridoxal 5'-phosphate</name>
        <dbReference type="ChEBI" id="CHEBI:597326"/>
    </cofactor>
</comment>
<dbReference type="PANTHER" id="PTHR21152:SF40">
    <property type="entry name" value="ALANINE--GLYOXYLATE AMINOTRANSFERASE"/>
    <property type="match status" value="1"/>
</dbReference>
<evidence type="ECO:0000256" key="1">
    <source>
        <dbReference type="ARBA" id="ARBA00001933"/>
    </source>
</evidence>
<gene>
    <name evidence="4" type="ORF">S01H4_53198</name>
</gene>
<dbReference type="AlphaFoldDB" id="X1F999"/>
<dbReference type="EMBL" id="BART01030468">
    <property type="protein sequence ID" value="GAH17363.1"/>
    <property type="molecule type" value="Genomic_DNA"/>
</dbReference>
<evidence type="ECO:0000259" key="3">
    <source>
        <dbReference type="Pfam" id="PF00266"/>
    </source>
</evidence>
<dbReference type="InterPro" id="IPR015424">
    <property type="entry name" value="PyrdxlP-dep_Trfase"/>
</dbReference>
<dbReference type="GO" id="GO:0004760">
    <property type="term" value="F:L-serine-pyruvate transaminase activity"/>
    <property type="evidence" value="ECO:0007669"/>
    <property type="project" value="TreeGrafter"/>
</dbReference>
<protein>
    <recommendedName>
        <fullName evidence="3">Aminotransferase class V domain-containing protein</fullName>
    </recommendedName>
</protein>
<dbReference type="InterPro" id="IPR000192">
    <property type="entry name" value="Aminotrans_V_dom"/>
</dbReference>
<organism evidence="4">
    <name type="scientific">marine sediment metagenome</name>
    <dbReference type="NCBI Taxonomy" id="412755"/>
    <lineage>
        <taxon>unclassified sequences</taxon>
        <taxon>metagenomes</taxon>
        <taxon>ecological metagenomes</taxon>
    </lineage>
</organism>
<sequence length="191" mass="21071">MEGEFEVVKKYIMTPGPTPISEEVMLEHARPLMHHRSPEFSKIFIEVTEKLKKLFKTKNDVFILTSSGTGAMEAAVTNFFSTGDKVLVASVGNFGERFKKISSRFNLEVISLDYEWGDAANPEDIKKALVDNPDIKGVMVQFSETSTGAINDIKAIGNIIKNYPAILIVDAISGLGASDLRTDEWNLDVVA</sequence>
<evidence type="ECO:0000313" key="4">
    <source>
        <dbReference type="EMBL" id="GAH17363.1"/>
    </source>
</evidence>
<dbReference type="SUPFAM" id="SSF53383">
    <property type="entry name" value="PLP-dependent transferases"/>
    <property type="match status" value="1"/>
</dbReference>
<keyword evidence="2" id="KW-0663">Pyridoxal phosphate</keyword>
<proteinExistence type="predicted"/>
<comment type="caution">
    <text evidence="4">The sequence shown here is derived from an EMBL/GenBank/DDBJ whole genome shotgun (WGS) entry which is preliminary data.</text>
</comment>
<dbReference type="PANTHER" id="PTHR21152">
    <property type="entry name" value="AMINOTRANSFERASE CLASS V"/>
    <property type="match status" value="1"/>
</dbReference>
<dbReference type="GO" id="GO:0008453">
    <property type="term" value="F:alanine-glyoxylate transaminase activity"/>
    <property type="evidence" value="ECO:0007669"/>
    <property type="project" value="TreeGrafter"/>
</dbReference>
<feature type="domain" description="Aminotransferase class V" evidence="3">
    <location>
        <begin position="32"/>
        <end position="190"/>
    </location>
</feature>
<name>X1F999_9ZZZZ</name>